<dbReference type="EMBL" id="CADCUZ010000129">
    <property type="protein sequence ID" value="CAA9430649.1"/>
    <property type="molecule type" value="Genomic_DNA"/>
</dbReference>
<proteinExistence type="predicted"/>
<evidence type="ECO:0000313" key="1">
    <source>
        <dbReference type="EMBL" id="CAA9430649.1"/>
    </source>
</evidence>
<sequence>MGAADEHEEYVAEQTALLEERARGSRRRWSRATWTRSNRLLAPAR</sequence>
<name>A0A6J4Q7Q9_9ACTN</name>
<gene>
    <name evidence="1" type="ORF">AVDCRST_MAG55-2633</name>
</gene>
<dbReference type="AlphaFoldDB" id="A0A6J4Q7Q9"/>
<accession>A0A6J4Q7Q9</accession>
<protein>
    <submittedName>
        <fullName evidence="1">Uncharacterized protein</fullName>
    </submittedName>
</protein>
<organism evidence="1">
    <name type="scientific">uncultured Rubrobacteraceae bacterium</name>
    <dbReference type="NCBI Taxonomy" id="349277"/>
    <lineage>
        <taxon>Bacteria</taxon>
        <taxon>Bacillati</taxon>
        <taxon>Actinomycetota</taxon>
        <taxon>Rubrobacteria</taxon>
        <taxon>Rubrobacterales</taxon>
        <taxon>Rubrobacteraceae</taxon>
        <taxon>environmental samples</taxon>
    </lineage>
</organism>
<reference evidence="1" key="1">
    <citation type="submission" date="2020-02" db="EMBL/GenBank/DDBJ databases">
        <authorList>
            <person name="Meier V. D."/>
        </authorList>
    </citation>
    <scope>NUCLEOTIDE SEQUENCE</scope>
    <source>
        <strain evidence="1">AVDCRST_MAG55</strain>
    </source>
</reference>